<evidence type="ECO:0000313" key="2">
    <source>
        <dbReference type="EMBL" id="NKX94238.1"/>
    </source>
</evidence>
<reference evidence="2 3" key="1">
    <citation type="submission" date="2020-04" db="EMBL/GenBank/DDBJ databases">
        <title>MicrobeNet Type strains.</title>
        <authorList>
            <person name="Nicholson A.C."/>
        </authorList>
    </citation>
    <scope>NUCLEOTIDE SEQUENCE [LARGE SCALE GENOMIC DNA]</scope>
    <source>
        <strain evidence="2 3">ATCC BAA-789</strain>
    </source>
</reference>
<dbReference type="EMBL" id="JAAXOW010000007">
    <property type="protein sequence ID" value="NKX94238.1"/>
    <property type="molecule type" value="Genomic_DNA"/>
</dbReference>
<protein>
    <submittedName>
        <fullName evidence="2">Uncharacterized protein</fullName>
    </submittedName>
</protein>
<dbReference type="AlphaFoldDB" id="A0A9X5FLC6"/>
<evidence type="ECO:0000313" key="3">
    <source>
        <dbReference type="Proteomes" id="UP000774283"/>
    </source>
</evidence>
<feature type="compositionally biased region" description="Polar residues" evidence="1">
    <location>
        <begin position="1"/>
        <end position="10"/>
    </location>
</feature>
<accession>A0A9X5FLC6</accession>
<feature type="region of interest" description="Disordered" evidence="1">
    <location>
        <begin position="1"/>
        <end position="21"/>
    </location>
</feature>
<sequence length="85" mass="9509">MSRPTGNTPFPQRARSLSPRQYAGPITRAMRPIPVRAWLLTVDGEEVEVEAEAVAWTGRAVRVSYVDKYGHEDSAWVWAGAVARR</sequence>
<evidence type="ECO:0000256" key="1">
    <source>
        <dbReference type="SAM" id="MobiDB-lite"/>
    </source>
</evidence>
<organism evidence="2 3">
    <name type="scientific">Sanguibacter hominis ATCC BAA-789</name>
    <dbReference type="NCBI Taxonomy" id="1312740"/>
    <lineage>
        <taxon>Bacteria</taxon>
        <taxon>Bacillati</taxon>
        <taxon>Actinomycetota</taxon>
        <taxon>Actinomycetes</taxon>
        <taxon>Micrococcales</taxon>
        <taxon>Sanguibacteraceae</taxon>
        <taxon>Sanguibacter</taxon>
    </lineage>
</organism>
<keyword evidence="3" id="KW-1185">Reference proteome</keyword>
<proteinExistence type="predicted"/>
<comment type="caution">
    <text evidence="2">The sequence shown here is derived from an EMBL/GenBank/DDBJ whole genome shotgun (WGS) entry which is preliminary data.</text>
</comment>
<dbReference type="Proteomes" id="UP000774283">
    <property type="component" value="Unassembled WGS sequence"/>
</dbReference>
<gene>
    <name evidence="2" type="ORF">HF995_13330</name>
</gene>
<name>A0A9X5FLC6_9MICO</name>